<sequence>MYRIIHSERNIFEVNIHSRSRDRHGPRCRKCGIFGRFANERKYGIDVASCNVFLSSDWMTRLRSISMCMPYAPEINVVALGDYENDRAVQAGDEAKNLS</sequence>
<dbReference type="Proteomes" id="UP000008177">
    <property type="component" value="Unplaced contigs"/>
</dbReference>
<dbReference type="HOGENOM" id="CLU_2320060_0_0_1"/>
<dbReference type="InParanoid" id="G2YDX3"/>
<organism evidence="1 2">
    <name type="scientific">Botryotinia fuckeliana (strain T4)</name>
    <name type="common">Noble rot fungus</name>
    <name type="synonym">Botrytis cinerea</name>
    <dbReference type="NCBI Taxonomy" id="999810"/>
    <lineage>
        <taxon>Eukaryota</taxon>
        <taxon>Fungi</taxon>
        <taxon>Dikarya</taxon>
        <taxon>Ascomycota</taxon>
        <taxon>Pezizomycotina</taxon>
        <taxon>Leotiomycetes</taxon>
        <taxon>Helotiales</taxon>
        <taxon>Sclerotiniaceae</taxon>
        <taxon>Botrytis</taxon>
    </lineage>
</organism>
<dbReference type="AlphaFoldDB" id="G2YDX3"/>
<evidence type="ECO:0000313" key="1">
    <source>
        <dbReference type="EMBL" id="CCD49971.1"/>
    </source>
</evidence>
<gene>
    <name evidence="1" type="ORF">BofuT4_P092430.1</name>
</gene>
<protein>
    <submittedName>
        <fullName evidence="1">Uncharacterized protein</fullName>
    </submittedName>
</protein>
<name>G2YDX3_BOTF4</name>
<proteinExistence type="predicted"/>
<reference evidence="2" key="1">
    <citation type="journal article" date="2011" name="PLoS Genet.">
        <title>Genomic analysis of the necrotrophic fungal pathogens Sclerotinia sclerotiorum and Botrytis cinerea.</title>
        <authorList>
            <person name="Amselem J."/>
            <person name="Cuomo C.A."/>
            <person name="van Kan J.A."/>
            <person name="Viaud M."/>
            <person name="Benito E.P."/>
            <person name="Couloux A."/>
            <person name="Coutinho P.M."/>
            <person name="de Vries R.P."/>
            <person name="Dyer P.S."/>
            <person name="Fillinger S."/>
            <person name="Fournier E."/>
            <person name="Gout L."/>
            <person name="Hahn M."/>
            <person name="Kohn L."/>
            <person name="Lapalu N."/>
            <person name="Plummer K.M."/>
            <person name="Pradier J.M."/>
            <person name="Quevillon E."/>
            <person name="Sharon A."/>
            <person name="Simon A."/>
            <person name="ten Have A."/>
            <person name="Tudzynski B."/>
            <person name="Tudzynski P."/>
            <person name="Wincker P."/>
            <person name="Andrew M."/>
            <person name="Anthouard V."/>
            <person name="Beever R.E."/>
            <person name="Beffa R."/>
            <person name="Benoit I."/>
            <person name="Bouzid O."/>
            <person name="Brault B."/>
            <person name="Chen Z."/>
            <person name="Choquer M."/>
            <person name="Collemare J."/>
            <person name="Cotton P."/>
            <person name="Danchin E.G."/>
            <person name="Da Silva C."/>
            <person name="Gautier A."/>
            <person name="Giraud C."/>
            <person name="Giraud T."/>
            <person name="Gonzalez C."/>
            <person name="Grossetete S."/>
            <person name="Guldener U."/>
            <person name="Henrissat B."/>
            <person name="Howlett B.J."/>
            <person name="Kodira C."/>
            <person name="Kretschmer M."/>
            <person name="Lappartient A."/>
            <person name="Leroch M."/>
            <person name="Levis C."/>
            <person name="Mauceli E."/>
            <person name="Neuveglise C."/>
            <person name="Oeser B."/>
            <person name="Pearson M."/>
            <person name="Poulain J."/>
            <person name="Poussereau N."/>
            <person name="Quesneville H."/>
            <person name="Rascle C."/>
            <person name="Schumacher J."/>
            <person name="Segurens B."/>
            <person name="Sexton A."/>
            <person name="Silva E."/>
            <person name="Sirven C."/>
            <person name="Soanes D.M."/>
            <person name="Talbot N.J."/>
            <person name="Templeton M."/>
            <person name="Yandava C."/>
            <person name="Yarden O."/>
            <person name="Zeng Q."/>
            <person name="Rollins J.A."/>
            <person name="Lebrun M.H."/>
            <person name="Dickman M."/>
        </authorList>
    </citation>
    <scope>NUCLEOTIDE SEQUENCE [LARGE SCALE GENOMIC DNA]</scope>
    <source>
        <strain evidence="2">T4</strain>
    </source>
</reference>
<dbReference type="OrthoDB" id="10463232at2759"/>
<evidence type="ECO:0000313" key="2">
    <source>
        <dbReference type="Proteomes" id="UP000008177"/>
    </source>
</evidence>
<dbReference type="EMBL" id="FQ790322">
    <property type="protein sequence ID" value="CCD49971.1"/>
    <property type="molecule type" value="Genomic_DNA"/>
</dbReference>
<accession>G2YDX3</accession>